<evidence type="ECO:0000256" key="1">
    <source>
        <dbReference type="ARBA" id="ARBA00022618"/>
    </source>
</evidence>
<dbReference type="GO" id="GO:0009279">
    <property type="term" value="C:cell outer membrane"/>
    <property type="evidence" value="ECO:0007669"/>
    <property type="project" value="UniProtKB-SubCell"/>
</dbReference>
<keyword evidence="5 8" id="KW-0998">Cell outer membrane</keyword>
<evidence type="ECO:0000256" key="7">
    <source>
        <dbReference type="ARBA" id="ARBA00023306"/>
    </source>
</evidence>
<keyword evidence="4 8" id="KW-0564">Palmitate</keyword>
<dbReference type="InterPro" id="IPR050330">
    <property type="entry name" value="Bact_OuterMem_StrucFunc"/>
</dbReference>
<evidence type="ECO:0000313" key="11">
    <source>
        <dbReference type="EMBL" id="ATX66463.1"/>
    </source>
</evidence>
<accession>A0A2K8KEU6</accession>
<dbReference type="PROSITE" id="PS51123">
    <property type="entry name" value="OMPA_2"/>
    <property type="match status" value="1"/>
</dbReference>
<keyword evidence="2 8" id="KW-0732">Signal</keyword>
<comment type="subcellular location">
    <subcellularLocation>
        <location evidence="8">Cell outer membrane</location>
        <topology evidence="8">Lipid-anchor</topology>
    </subcellularLocation>
</comment>
<dbReference type="SUPFAM" id="SSF103088">
    <property type="entry name" value="OmpA-like"/>
    <property type="match status" value="1"/>
</dbReference>
<dbReference type="RefSeq" id="WP_071480966.1">
    <property type="nucleotide sequence ID" value="NZ_CP024899.1"/>
</dbReference>
<dbReference type="InterPro" id="IPR039001">
    <property type="entry name" value="Pal"/>
</dbReference>
<dbReference type="HAMAP" id="MF_02204">
    <property type="entry name" value="Pal"/>
    <property type="match status" value="1"/>
</dbReference>
<dbReference type="PANTHER" id="PTHR30329">
    <property type="entry name" value="STATOR ELEMENT OF FLAGELLAR MOTOR COMPLEX"/>
    <property type="match status" value="1"/>
</dbReference>
<dbReference type="STRING" id="441209.GCA_001870665_02194"/>
<dbReference type="PANTHER" id="PTHR30329:SF21">
    <property type="entry name" value="LIPOPROTEIN YIAD-RELATED"/>
    <property type="match status" value="1"/>
</dbReference>
<dbReference type="InterPro" id="IPR006665">
    <property type="entry name" value="OmpA-like"/>
</dbReference>
<dbReference type="Gene3D" id="3.30.1330.60">
    <property type="entry name" value="OmpA-like domain"/>
    <property type="match status" value="1"/>
</dbReference>
<evidence type="ECO:0000256" key="2">
    <source>
        <dbReference type="ARBA" id="ARBA00022729"/>
    </source>
</evidence>
<dbReference type="EMBL" id="CP024899">
    <property type="protein sequence ID" value="ATX66463.1"/>
    <property type="molecule type" value="Genomic_DNA"/>
</dbReference>
<protein>
    <recommendedName>
        <fullName evidence="8">Peptidoglycan-associated lipoprotein</fullName>
        <shortName evidence="8">PAL</shortName>
    </recommendedName>
</protein>
<evidence type="ECO:0000313" key="12">
    <source>
        <dbReference type="Proteomes" id="UP000228948"/>
    </source>
</evidence>
<keyword evidence="7 8" id="KW-0131">Cell cycle</keyword>
<comment type="subunit">
    <text evidence="8">The Tol-Pal system is composed of five core proteins: the inner membrane proteins TolA, TolQ and TolR, the periplasmic protein TolB and the outer membrane protein Pal. They form a network linking the inner and outer membranes and the peptidoglycan layer.</text>
</comment>
<keyword evidence="6 8" id="KW-0449">Lipoprotein</keyword>
<feature type="signal peptide" evidence="9">
    <location>
        <begin position="1"/>
        <end position="17"/>
    </location>
</feature>
<dbReference type="PROSITE" id="PS01068">
    <property type="entry name" value="OMPA_1"/>
    <property type="match status" value="1"/>
</dbReference>
<evidence type="ECO:0000256" key="8">
    <source>
        <dbReference type="HAMAP-Rule" id="MF_02204"/>
    </source>
</evidence>
<feature type="domain" description="OmpA-like" evidence="10">
    <location>
        <begin position="61"/>
        <end position="178"/>
    </location>
</feature>
<evidence type="ECO:0000256" key="9">
    <source>
        <dbReference type="SAM" id="SignalP"/>
    </source>
</evidence>
<dbReference type="GO" id="GO:0051301">
    <property type="term" value="P:cell division"/>
    <property type="evidence" value="ECO:0007669"/>
    <property type="project" value="UniProtKB-UniRule"/>
</dbReference>
<dbReference type="AlphaFoldDB" id="A0A2K8KEU6"/>
<comment type="similarity">
    <text evidence="8">Belongs to the Pal lipoprotein family.</text>
</comment>
<dbReference type="OrthoDB" id="9809164at2"/>
<dbReference type="PRINTS" id="PR01021">
    <property type="entry name" value="OMPADOMAIN"/>
</dbReference>
<dbReference type="InterPro" id="IPR006664">
    <property type="entry name" value="OMP_bac"/>
</dbReference>
<name>A0A2K8KEU6_9RHOB</name>
<dbReference type="PROSITE" id="PS51257">
    <property type="entry name" value="PROKAR_LIPOPROTEIN"/>
    <property type="match status" value="1"/>
</dbReference>
<dbReference type="KEGG" id="rbg:BG454_12075"/>
<dbReference type="Pfam" id="PF00691">
    <property type="entry name" value="OmpA"/>
    <property type="match status" value="1"/>
</dbReference>
<feature type="chain" id="PRO_5014694233" description="Peptidoglycan-associated lipoprotein" evidence="9">
    <location>
        <begin position="18"/>
        <end position="179"/>
    </location>
</feature>
<keyword evidence="12" id="KW-1185">Reference proteome</keyword>
<proteinExistence type="inferred from homology"/>
<evidence type="ECO:0000256" key="3">
    <source>
        <dbReference type="ARBA" id="ARBA00023136"/>
    </source>
</evidence>
<dbReference type="InterPro" id="IPR036737">
    <property type="entry name" value="OmpA-like_sf"/>
</dbReference>
<evidence type="ECO:0000256" key="4">
    <source>
        <dbReference type="ARBA" id="ARBA00023139"/>
    </source>
</evidence>
<dbReference type="InterPro" id="IPR006690">
    <property type="entry name" value="OMPA-like_CS"/>
</dbReference>
<dbReference type="InterPro" id="IPR014169">
    <property type="entry name" value="Pal_lipo_C"/>
</dbReference>
<sequence>MTLTSKTLLVLAALALAACNNPRAGGSFGGGGADGFGGPGGFNDGGISVGNLGDPNDPNSIAHFQQRIGDRVFFTVDSSSLNDEARSTLNGQARWLTSNPQYSIIIEGHADERGTREYNVALGERRANAVMQYLVSQGVSANRLRTVSYGKERPVEACAAQRCWDVNRRSVTTVSGVSS</sequence>
<evidence type="ECO:0000256" key="6">
    <source>
        <dbReference type="ARBA" id="ARBA00023288"/>
    </source>
</evidence>
<organism evidence="11 12">
    <name type="scientific">Roseinatronobacter bogoriensis subsp. barguzinensis</name>
    <dbReference type="NCBI Taxonomy" id="441209"/>
    <lineage>
        <taxon>Bacteria</taxon>
        <taxon>Pseudomonadati</taxon>
        <taxon>Pseudomonadota</taxon>
        <taxon>Alphaproteobacteria</taxon>
        <taxon>Rhodobacterales</taxon>
        <taxon>Paracoccaceae</taxon>
        <taxon>Roseinatronobacter</taxon>
    </lineage>
</organism>
<keyword evidence="3 8" id="KW-0472">Membrane</keyword>
<evidence type="ECO:0000256" key="5">
    <source>
        <dbReference type="ARBA" id="ARBA00023237"/>
    </source>
</evidence>
<dbReference type="Proteomes" id="UP000228948">
    <property type="component" value="Chromosome"/>
</dbReference>
<evidence type="ECO:0000259" key="10">
    <source>
        <dbReference type="PROSITE" id="PS51123"/>
    </source>
</evidence>
<keyword evidence="1 8" id="KW-0132">Cell division</keyword>
<reference evidence="11 12" key="1">
    <citation type="submission" date="2017-11" db="EMBL/GenBank/DDBJ databases">
        <title>Revised Sequence and Annotation of the Rhodobaca barguzinensis strain alga05 Genome.</title>
        <authorList>
            <person name="Kopejtka K."/>
            <person name="Tomasch J.M."/>
            <person name="Bunk B."/>
            <person name="Koblizek M."/>
        </authorList>
    </citation>
    <scope>NUCLEOTIDE SEQUENCE [LARGE SCALE GENOMIC DNA]</scope>
    <source>
        <strain evidence="12">alga05</strain>
    </source>
</reference>
<dbReference type="CDD" id="cd07185">
    <property type="entry name" value="OmpA_C-like"/>
    <property type="match status" value="1"/>
</dbReference>
<comment type="function">
    <text evidence="8">Part of the Tol-Pal system, which plays a role in outer membrane invagination during cell division and is important for maintaining outer membrane integrity.</text>
</comment>
<gene>
    <name evidence="8 11" type="primary">pal</name>
    <name evidence="11" type="ORF">BG454_12075</name>
</gene>
<dbReference type="NCBIfam" id="TIGR02802">
    <property type="entry name" value="Pal_lipo"/>
    <property type="match status" value="1"/>
</dbReference>